<evidence type="ECO:0000313" key="6">
    <source>
        <dbReference type="EMBL" id="OXT02585.1"/>
    </source>
</evidence>
<dbReference type="GO" id="GO:0030272">
    <property type="term" value="F:5-formyltetrahydrofolate cyclo-ligase activity"/>
    <property type="evidence" value="ECO:0007669"/>
    <property type="project" value="UniProtKB-EC"/>
</dbReference>
<dbReference type="AlphaFoldDB" id="A0A231V322"/>
<keyword evidence="2 4" id="KW-0547">Nucleotide-binding</keyword>
<dbReference type="RefSeq" id="WP_173861898.1">
    <property type="nucleotide sequence ID" value="NZ_NBYO01000001.1"/>
</dbReference>
<dbReference type="GO" id="GO:0046872">
    <property type="term" value="F:metal ion binding"/>
    <property type="evidence" value="ECO:0007669"/>
    <property type="project" value="UniProtKB-KW"/>
</dbReference>
<keyword evidence="5" id="KW-0479">Metal-binding</keyword>
<gene>
    <name evidence="6" type="ORF">B7H23_06760</name>
</gene>
<dbReference type="PANTHER" id="PTHR23407">
    <property type="entry name" value="ATPASE INHIBITOR/5-FORMYLTETRAHYDROFOLATE CYCLO-LIGASE"/>
    <property type="match status" value="1"/>
</dbReference>
<evidence type="ECO:0000256" key="3">
    <source>
        <dbReference type="ARBA" id="ARBA00022840"/>
    </source>
</evidence>
<feature type="binding site" evidence="4">
    <location>
        <position position="55"/>
    </location>
    <ligand>
        <name>substrate</name>
    </ligand>
</feature>
<comment type="catalytic activity">
    <reaction evidence="5">
        <text>(6S)-5-formyl-5,6,7,8-tetrahydrofolate + ATP = (6R)-5,10-methenyltetrahydrofolate + ADP + phosphate</text>
        <dbReference type="Rhea" id="RHEA:10488"/>
        <dbReference type="ChEBI" id="CHEBI:30616"/>
        <dbReference type="ChEBI" id="CHEBI:43474"/>
        <dbReference type="ChEBI" id="CHEBI:57455"/>
        <dbReference type="ChEBI" id="CHEBI:57457"/>
        <dbReference type="ChEBI" id="CHEBI:456216"/>
        <dbReference type="EC" id="6.3.3.2"/>
    </reaction>
</comment>
<dbReference type="GO" id="GO:0035999">
    <property type="term" value="P:tetrahydrofolate interconversion"/>
    <property type="evidence" value="ECO:0007669"/>
    <property type="project" value="TreeGrafter"/>
</dbReference>
<proteinExistence type="inferred from homology"/>
<dbReference type="PANTHER" id="PTHR23407:SF1">
    <property type="entry name" value="5-FORMYLTETRAHYDROFOLATE CYCLO-LIGASE"/>
    <property type="match status" value="1"/>
</dbReference>
<dbReference type="InterPro" id="IPR024185">
    <property type="entry name" value="FTHF_cligase-like_sf"/>
</dbReference>
<dbReference type="PIRSF" id="PIRSF006806">
    <property type="entry name" value="FTHF_cligase"/>
    <property type="match status" value="1"/>
</dbReference>
<dbReference type="EC" id="6.3.3.2" evidence="5"/>
<dbReference type="Proteomes" id="UP000215405">
    <property type="component" value="Unassembled WGS sequence"/>
</dbReference>
<dbReference type="InterPro" id="IPR037171">
    <property type="entry name" value="NagB/RpiA_transferase-like"/>
</dbReference>
<reference evidence="7" key="1">
    <citation type="journal article" date="2017" name="Int. J. Syst. Evol. Microbiol.">
        <title>Notoacmeibacter marinus gen. nov., sp. nov., isolated from the gut of a limpet and proposal of Notoacmeibacteraceae fam. nov. in the order Rhizobiales of the class Alphaproteobacteria.</title>
        <authorList>
            <person name="Huang Z."/>
            <person name="Guo F."/>
            <person name="Lai Q."/>
        </authorList>
    </citation>
    <scope>NUCLEOTIDE SEQUENCE [LARGE SCALE GENOMIC DNA]</scope>
    <source>
        <strain evidence="7">XMTR2A4</strain>
    </source>
</reference>
<dbReference type="Pfam" id="PF01812">
    <property type="entry name" value="5-FTHF_cyc-lig"/>
    <property type="match status" value="1"/>
</dbReference>
<evidence type="ECO:0000256" key="4">
    <source>
        <dbReference type="PIRSR" id="PIRSR006806-1"/>
    </source>
</evidence>
<keyword evidence="6" id="KW-0436">Ligase</keyword>
<evidence type="ECO:0000256" key="2">
    <source>
        <dbReference type="ARBA" id="ARBA00022741"/>
    </source>
</evidence>
<evidence type="ECO:0000256" key="1">
    <source>
        <dbReference type="ARBA" id="ARBA00010638"/>
    </source>
</evidence>
<comment type="cofactor">
    <cofactor evidence="5">
        <name>Mg(2+)</name>
        <dbReference type="ChEBI" id="CHEBI:18420"/>
    </cofactor>
</comment>
<dbReference type="NCBIfam" id="TIGR02727">
    <property type="entry name" value="MTHFS_bact"/>
    <property type="match status" value="1"/>
</dbReference>
<evidence type="ECO:0000313" key="7">
    <source>
        <dbReference type="Proteomes" id="UP000215405"/>
    </source>
</evidence>
<dbReference type="Gene3D" id="3.40.50.10420">
    <property type="entry name" value="NagB/RpiA/CoA transferase-like"/>
    <property type="match status" value="1"/>
</dbReference>
<dbReference type="GO" id="GO:0009396">
    <property type="term" value="P:folic acid-containing compound biosynthetic process"/>
    <property type="evidence" value="ECO:0007669"/>
    <property type="project" value="TreeGrafter"/>
</dbReference>
<feature type="binding site" evidence="4">
    <location>
        <position position="60"/>
    </location>
    <ligand>
        <name>substrate</name>
    </ligand>
</feature>
<protein>
    <recommendedName>
        <fullName evidence="5">5-formyltetrahydrofolate cyclo-ligase</fullName>
        <ecNumber evidence="5">6.3.3.2</ecNumber>
    </recommendedName>
</protein>
<sequence length="196" mass="21122">MGRRLKHSDKSQLRTEALRRRDALDPVFRIECATAIAAHASLIGVNDGEIVAGYMPIRSEIDPRPLMHALVTRGARLCLPAVIDRTTIVFREMTKETPLVDTGFGTIGPGPDAAPMQPGIVLLPLAGFDKAGHRLGYGAGHYDRAIARMREAGRGPQLIGLAFSMQECDAIPAAGHDVPLDAVITENGLRRFDPPA</sequence>
<dbReference type="GO" id="GO:0005524">
    <property type="term" value="F:ATP binding"/>
    <property type="evidence" value="ECO:0007669"/>
    <property type="project" value="UniProtKB-KW"/>
</dbReference>
<dbReference type="EMBL" id="NBYO01000001">
    <property type="protein sequence ID" value="OXT02585.1"/>
    <property type="molecule type" value="Genomic_DNA"/>
</dbReference>
<comment type="caution">
    <text evidence="6">The sequence shown here is derived from an EMBL/GenBank/DDBJ whole genome shotgun (WGS) entry which is preliminary data.</text>
</comment>
<feature type="binding site" evidence="4">
    <location>
        <begin position="10"/>
        <end position="14"/>
    </location>
    <ligand>
        <name>ATP</name>
        <dbReference type="ChEBI" id="CHEBI:30616"/>
    </ligand>
</feature>
<comment type="similarity">
    <text evidence="1 5">Belongs to the 5-formyltetrahydrofolate cyclo-ligase family.</text>
</comment>
<feature type="binding site" evidence="4">
    <location>
        <begin position="134"/>
        <end position="142"/>
    </location>
    <ligand>
        <name>ATP</name>
        <dbReference type="ChEBI" id="CHEBI:30616"/>
    </ligand>
</feature>
<keyword evidence="5" id="KW-0460">Magnesium</keyword>
<evidence type="ECO:0000256" key="5">
    <source>
        <dbReference type="RuleBase" id="RU361279"/>
    </source>
</evidence>
<accession>A0A231V322</accession>
<organism evidence="6 7">
    <name type="scientific">Notoacmeibacter marinus</name>
    <dbReference type="NCBI Taxonomy" id="1876515"/>
    <lineage>
        <taxon>Bacteria</taxon>
        <taxon>Pseudomonadati</taxon>
        <taxon>Pseudomonadota</taxon>
        <taxon>Alphaproteobacteria</taxon>
        <taxon>Hyphomicrobiales</taxon>
        <taxon>Notoacmeibacteraceae</taxon>
        <taxon>Notoacmeibacter</taxon>
    </lineage>
</organism>
<dbReference type="SUPFAM" id="SSF100950">
    <property type="entry name" value="NagB/RpiA/CoA transferase-like"/>
    <property type="match status" value="1"/>
</dbReference>
<keyword evidence="3 4" id="KW-0067">ATP-binding</keyword>
<name>A0A231V322_9HYPH</name>
<keyword evidence="7" id="KW-1185">Reference proteome</keyword>
<dbReference type="InterPro" id="IPR002698">
    <property type="entry name" value="FTHF_cligase"/>
</dbReference>